<name>A0A1H6FLB8_THEAL</name>
<evidence type="ECO:0000256" key="10">
    <source>
        <dbReference type="SAM" id="MobiDB-lite"/>
    </source>
</evidence>
<dbReference type="PRINTS" id="PR00134">
    <property type="entry name" value="GLHYDRLASE10"/>
</dbReference>
<organism evidence="12 13">
    <name type="scientific">Thermoleophilum album</name>
    <dbReference type="NCBI Taxonomy" id="29539"/>
    <lineage>
        <taxon>Bacteria</taxon>
        <taxon>Bacillati</taxon>
        <taxon>Actinomycetota</taxon>
        <taxon>Thermoleophilia</taxon>
        <taxon>Thermoleophilales</taxon>
        <taxon>Thermoleophilaceae</taxon>
        <taxon>Thermoleophilum</taxon>
    </lineage>
</organism>
<dbReference type="InterPro" id="IPR044846">
    <property type="entry name" value="GH10"/>
</dbReference>
<dbReference type="Pfam" id="PF00331">
    <property type="entry name" value="Glyco_hydro_10"/>
    <property type="match status" value="2"/>
</dbReference>
<dbReference type="InterPro" id="IPR001000">
    <property type="entry name" value="GH10_dom"/>
</dbReference>
<evidence type="ECO:0000256" key="8">
    <source>
        <dbReference type="ARBA" id="ARBA00023326"/>
    </source>
</evidence>
<evidence type="ECO:0000259" key="11">
    <source>
        <dbReference type="PROSITE" id="PS51760"/>
    </source>
</evidence>
<comment type="catalytic activity">
    <reaction evidence="1 9">
        <text>Endohydrolysis of (1-&gt;4)-beta-D-xylosidic linkages in xylans.</text>
        <dbReference type="EC" id="3.2.1.8"/>
    </reaction>
</comment>
<protein>
    <recommendedName>
        <fullName evidence="9">Beta-xylanase</fullName>
        <ecNumber evidence="9">3.2.1.8</ecNumber>
    </recommendedName>
</protein>
<evidence type="ECO:0000313" key="12">
    <source>
        <dbReference type="EMBL" id="SEH10584.1"/>
    </source>
</evidence>
<dbReference type="RefSeq" id="WP_177169265.1">
    <property type="nucleotide sequence ID" value="NZ_FNWJ01000001.1"/>
</dbReference>
<feature type="compositionally biased region" description="Low complexity" evidence="10">
    <location>
        <begin position="15"/>
        <end position="31"/>
    </location>
</feature>
<keyword evidence="8 9" id="KW-0624">Polysaccharide degradation</keyword>
<evidence type="ECO:0000313" key="13">
    <source>
        <dbReference type="Proteomes" id="UP000222056"/>
    </source>
</evidence>
<evidence type="ECO:0000256" key="5">
    <source>
        <dbReference type="ARBA" id="ARBA00022801"/>
    </source>
</evidence>
<keyword evidence="7 9" id="KW-0326">Glycosidase</keyword>
<dbReference type="STRING" id="29539.SAMN02745716_0452"/>
<dbReference type="SMART" id="SM00633">
    <property type="entry name" value="Glyco_10"/>
    <property type="match status" value="1"/>
</dbReference>
<dbReference type="PROSITE" id="PS51760">
    <property type="entry name" value="GH10_2"/>
    <property type="match status" value="1"/>
</dbReference>
<dbReference type="AlphaFoldDB" id="A0A1H6FLB8"/>
<evidence type="ECO:0000256" key="6">
    <source>
        <dbReference type="ARBA" id="ARBA00023277"/>
    </source>
</evidence>
<keyword evidence="6 9" id="KW-0119">Carbohydrate metabolism</keyword>
<keyword evidence="4" id="KW-0732">Signal</keyword>
<dbReference type="PANTHER" id="PTHR31490">
    <property type="entry name" value="GLYCOSYL HYDROLASE"/>
    <property type="match status" value="1"/>
</dbReference>
<dbReference type="Gene3D" id="3.20.20.80">
    <property type="entry name" value="Glycosidases"/>
    <property type="match status" value="1"/>
</dbReference>
<evidence type="ECO:0000256" key="7">
    <source>
        <dbReference type="ARBA" id="ARBA00023295"/>
    </source>
</evidence>
<dbReference type="SUPFAM" id="SSF51445">
    <property type="entry name" value="(Trans)glycosidases"/>
    <property type="match status" value="1"/>
</dbReference>
<dbReference type="InterPro" id="IPR017853">
    <property type="entry name" value="GH"/>
</dbReference>
<keyword evidence="13" id="KW-1185">Reference proteome</keyword>
<keyword evidence="5 9" id="KW-0378">Hydrolase</keyword>
<evidence type="ECO:0000256" key="2">
    <source>
        <dbReference type="ARBA" id="ARBA00007495"/>
    </source>
</evidence>
<sequence>MSGLALAATTHDQARATSGHRSAAATAHTAAQPSLRRLAQRLLREHIHRVVGHFRRRYPGLVRDWDVVNEAVDNDGTLRRTIWQRWIGNDYIDWAFRFTREAAGPRARLFYNDYLEGAMPAASEAIGGEFDNYDPHPYAYPGATGRQACSEVVKCRAIMRLVERLRRCGVPIDGVGFQGHLLGGNPPDYVGLTRWVRKLGLRWAITELDLPLPAGASANDRERQGAAFAQAVKACRRDPACDTVVFWGLSDRYTWWRDLTRGALVDATLFDPLLHPKPAYWAVARALR</sequence>
<dbReference type="EC" id="3.2.1.8" evidence="9"/>
<accession>A0A1H6FLB8</accession>
<feature type="region of interest" description="Disordered" evidence="10">
    <location>
        <begin position="1"/>
        <end position="31"/>
    </location>
</feature>
<reference evidence="13" key="1">
    <citation type="submission" date="2016-10" db="EMBL/GenBank/DDBJ databases">
        <authorList>
            <person name="Varghese N."/>
            <person name="Submissions S."/>
        </authorList>
    </citation>
    <scope>NUCLEOTIDE SEQUENCE [LARGE SCALE GENOMIC DNA]</scope>
    <source>
        <strain evidence="13">ATCC 35263</strain>
    </source>
</reference>
<comment type="similarity">
    <text evidence="2 9">Belongs to the glycosyl hydrolase 10 (cellulase F) family.</text>
</comment>
<dbReference type="PANTHER" id="PTHR31490:SF88">
    <property type="entry name" value="BETA-XYLANASE"/>
    <property type="match status" value="1"/>
</dbReference>
<evidence type="ECO:0000256" key="9">
    <source>
        <dbReference type="RuleBase" id="RU361174"/>
    </source>
</evidence>
<dbReference type="Proteomes" id="UP000222056">
    <property type="component" value="Unassembled WGS sequence"/>
</dbReference>
<evidence type="ECO:0000256" key="3">
    <source>
        <dbReference type="ARBA" id="ARBA00022651"/>
    </source>
</evidence>
<proteinExistence type="inferred from homology"/>
<feature type="domain" description="GH10" evidence="11">
    <location>
        <begin position="1"/>
        <end position="286"/>
    </location>
</feature>
<dbReference type="GO" id="GO:0045493">
    <property type="term" value="P:xylan catabolic process"/>
    <property type="evidence" value="ECO:0007669"/>
    <property type="project" value="UniProtKB-KW"/>
</dbReference>
<dbReference type="GO" id="GO:0031176">
    <property type="term" value="F:endo-1,4-beta-xylanase activity"/>
    <property type="evidence" value="ECO:0007669"/>
    <property type="project" value="UniProtKB-EC"/>
</dbReference>
<evidence type="ECO:0000256" key="4">
    <source>
        <dbReference type="ARBA" id="ARBA00022729"/>
    </source>
</evidence>
<keyword evidence="3" id="KW-0858">Xylan degradation</keyword>
<evidence type="ECO:0000256" key="1">
    <source>
        <dbReference type="ARBA" id="ARBA00000681"/>
    </source>
</evidence>
<dbReference type="EMBL" id="FNWJ01000001">
    <property type="protein sequence ID" value="SEH10584.1"/>
    <property type="molecule type" value="Genomic_DNA"/>
</dbReference>
<gene>
    <name evidence="12" type="ORF">SAMN02745716_0452</name>
</gene>